<dbReference type="AlphaFoldDB" id="A0A162K7B3"/>
<reference evidence="13 14" key="1">
    <citation type="submission" date="2015-12" db="EMBL/GenBank/DDBJ databases">
        <title>Genome sequence of Tistrella mobilis MCCC 1A02139.</title>
        <authorList>
            <person name="Lu L."/>
            <person name="Lai Q."/>
            <person name="Shao Z."/>
            <person name="Qian P."/>
        </authorList>
    </citation>
    <scope>NUCLEOTIDE SEQUENCE [LARGE SCALE GENOMIC DNA]</scope>
    <source>
        <strain evidence="13 14">MCCC 1A02139</strain>
    </source>
</reference>
<evidence type="ECO:0000256" key="4">
    <source>
        <dbReference type="ARBA" id="ARBA00022692"/>
    </source>
</evidence>
<feature type="transmembrane region" description="Helical" evidence="12">
    <location>
        <begin position="105"/>
        <end position="126"/>
    </location>
</feature>
<name>A0A162K7B3_9PROT</name>
<evidence type="ECO:0000256" key="9">
    <source>
        <dbReference type="ARBA" id="ARBA00023303"/>
    </source>
</evidence>
<dbReference type="InterPro" id="IPR003691">
    <property type="entry name" value="FluC"/>
</dbReference>
<evidence type="ECO:0000256" key="3">
    <source>
        <dbReference type="ARBA" id="ARBA00022519"/>
    </source>
</evidence>
<evidence type="ECO:0000256" key="1">
    <source>
        <dbReference type="ARBA" id="ARBA00004651"/>
    </source>
</evidence>
<keyword evidence="8 12" id="KW-0472">Membrane</keyword>
<keyword evidence="12" id="KW-0813">Transport</keyword>
<keyword evidence="9 12" id="KW-0407">Ion channel</keyword>
<evidence type="ECO:0000256" key="10">
    <source>
        <dbReference type="ARBA" id="ARBA00035120"/>
    </source>
</evidence>
<dbReference type="PANTHER" id="PTHR28259:SF1">
    <property type="entry name" value="FLUORIDE EXPORT PROTEIN 1-RELATED"/>
    <property type="match status" value="1"/>
</dbReference>
<feature type="binding site" evidence="12">
    <location>
        <position position="83"/>
    </location>
    <ligand>
        <name>Na(+)</name>
        <dbReference type="ChEBI" id="CHEBI:29101"/>
        <note>structural</note>
    </ligand>
</feature>
<dbReference type="GO" id="GO:0062054">
    <property type="term" value="F:fluoride channel activity"/>
    <property type="evidence" value="ECO:0007669"/>
    <property type="project" value="UniProtKB-UniRule"/>
</dbReference>
<feature type="binding site" evidence="12">
    <location>
        <position position="80"/>
    </location>
    <ligand>
        <name>Na(+)</name>
        <dbReference type="ChEBI" id="CHEBI:29101"/>
        <note>structural</note>
    </ligand>
</feature>
<keyword evidence="12" id="KW-0479">Metal-binding</keyword>
<dbReference type="GeneID" id="97243399"/>
<feature type="transmembrane region" description="Helical" evidence="12">
    <location>
        <begin position="38"/>
        <end position="61"/>
    </location>
</feature>
<keyword evidence="5 12" id="KW-1133">Transmembrane helix</keyword>
<dbReference type="EMBL" id="LPZR01000195">
    <property type="protein sequence ID" value="KYO50617.1"/>
    <property type="molecule type" value="Genomic_DNA"/>
</dbReference>
<comment type="activity regulation">
    <text evidence="12">Na(+) is not transported, but it plays an essential structural role and its presence is essential for fluoride channel function.</text>
</comment>
<keyword evidence="4 12" id="KW-0812">Transmembrane</keyword>
<evidence type="ECO:0000256" key="5">
    <source>
        <dbReference type="ARBA" id="ARBA00022989"/>
    </source>
</evidence>
<evidence type="ECO:0000256" key="2">
    <source>
        <dbReference type="ARBA" id="ARBA00022475"/>
    </source>
</evidence>
<keyword evidence="3" id="KW-0997">Cell inner membrane</keyword>
<dbReference type="Pfam" id="PF02537">
    <property type="entry name" value="CRCB"/>
    <property type="match status" value="1"/>
</dbReference>
<evidence type="ECO:0000256" key="12">
    <source>
        <dbReference type="HAMAP-Rule" id="MF_00454"/>
    </source>
</evidence>
<proteinExistence type="inferred from homology"/>
<protein>
    <recommendedName>
        <fullName evidence="12">Fluoride-specific ion channel FluC</fullName>
    </recommendedName>
</protein>
<evidence type="ECO:0000256" key="8">
    <source>
        <dbReference type="ARBA" id="ARBA00023136"/>
    </source>
</evidence>
<evidence type="ECO:0000256" key="6">
    <source>
        <dbReference type="ARBA" id="ARBA00023053"/>
    </source>
</evidence>
<keyword evidence="7 12" id="KW-0406">Ion transport</keyword>
<sequence>MTAFAPATLAVIAIGGAAGALARHGVNTWSAAAFGLGFPWGTVIVNILGSFLMGAIAGAAAHGLPMFPHARTLIATGFLGAFTTFSTFSLDAVSLWQRGETTAAALYVLGSVVAGALALLAGLATVRMIAG</sequence>
<evidence type="ECO:0000313" key="13">
    <source>
        <dbReference type="EMBL" id="KYO50617.1"/>
    </source>
</evidence>
<feature type="transmembrane region" description="Helical" evidence="12">
    <location>
        <begin position="73"/>
        <end position="93"/>
    </location>
</feature>
<gene>
    <name evidence="12" type="primary">fluC</name>
    <name evidence="12" type="synonym">crcB</name>
    <name evidence="13" type="ORF">AUP44_12190</name>
</gene>
<keyword evidence="6 12" id="KW-0915">Sodium</keyword>
<comment type="caution">
    <text evidence="13">The sequence shown here is derived from an EMBL/GenBank/DDBJ whole genome shotgun (WGS) entry which is preliminary data.</text>
</comment>
<dbReference type="NCBIfam" id="TIGR00494">
    <property type="entry name" value="crcB"/>
    <property type="match status" value="1"/>
</dbReference>
<comment type="catalytic activity">
    <reaction evidence="11">
        <text>fluoride(in) = fluoride(out)</text>
        <dbReference type="Rhea" id="RHEA:76159"/>
        <dbReference type="ChEBI" id="CHEBI:17051"/>
    </reaction>
    <physiologicalReaction direction="left-to-right" evidence="11">
        <dbReference type="Rhea" id="RHEA:76160"/>
    </physiologicalReaction>
</comment>
<dbReference type="GO" id="GO:0140114">
    <property type="term" value="P:cellular detoxification of fluoride"/>
    <property type="evidence" value="ECO:0007669"/>
    <property type="project" value="UniProtKB-UniRule"/>
</dbReference>
<evidence type="ECO:0000313" key="14">
    <source>
        <dbReference type="Proteomes" id="UP000075787"/>
    </source>
</evidence>
<accession>A0A162K7B3</accession>
<evidence type="ECO:0000256" key="11">
    <source>
        <dbReference type="ARBA" id="ARBA00035585"/>
    </source>
</evidence>
<dbReference type="GO" id="GO:0005886">
    <property type="term" value="C:plasma membrane"/>
    <property type="evidence" value="ECO:0007669"/>
    <property type="project" value="UniProtKB-SubCell"/>
</dbReference>
<comment type="function">
    <text evidence="12">Fluoride-specific ion channel. Important for reducing fluoride concentration in the cell, thus reducing its toxicity.</text>
</comment>
<dbReference type="PANTHER" id="PTHR28259">
    <property type="entry name" value="FLUORIDE EXPORT PROTEIN 1-RELATED"/>
    <property type="match status" value="1"/>
</dbReference>
<dbReference type="Proteomes" id="UP000075787">
    <property type="component" value="Unassembled WGS sequence"/>
</dbReference>
<organism evidence="13 14">
    <name type="scientific">Tistrella mobilis</name>
    <dbReference type="NCBI Taxonomy" id="171437"/>
    <lineage>
        <taxon>Bacteria</taxon>
        <taxon>Pseudomonadati</taxon>
        <taxon>Pseudomonadota</taxon>
        <taxon>Alphaproteobacteria</taxon>
        <taxon>Geminicoccales</taxon>
        <taxon>Geminicoccaceae</taxon>
        <taxon>Tistrella</taxon>
    </lineage>
</organism>
<comment type="similarity">
    <text evidence="10 12">Belongs to the fluoride channel Fluc/FEX (TC 1.A.43) family.</text>
</comment>
<evidence type="ECO:0000256" key="7">
    <source>
        <dbReference type="ARBA" id="ARBA00023065"/>
    </source>
</evidence>
<comment type="subcellular location">
    <subcellularLocation>
        <location evidence="1 12">Cell membrane</location>
        <topology evidence="1 12">Multi-pass membrane protein</topology>
    </subcellularLocation>
</comment>
<dbReference type="GO" id="GO:0046872">
    <property type="term" value="F:metal ion binding"/>
    <property type="evidence" value="ECO:0007669"/>
    <property type="project" value="UniProtKB-KW"/>
</dbReference>
<dbReference type="HAMAP" id="MF_00454">
    <property type="entry name" value="FluC"/>
    <property type="match status" value="1"/>
</dbReference>
<dbReference type="RefSeq" id="WP_062767762.1">
    <property type="nucleotide sequence ID" value="NZ_CP121045.1"/>
</dbReference>
<dbReference type="OrthoDB" id="9806299at2"/>
<keyword evidence="2 12" id="KW-1003">Cell membrane</keyword>